<dbReference type="SUPFAM" id="SSF111331">
    <property type="entry name" value="NAD kinase/diacylglycerol kinase-like"/>
    <property type="match status" value="1"/>
</dbReference>
<dbReference type="Proteomes" id="UP000198356">
    <property type="component" value="Unassembled WGS sequence"/>
</dbReference>
<evidence type="ECO:0000259" key="5">
    <source>
        <dbReference type="PROSITE" id="PS50146"/>
    </source>
</evidence>
<reference evidence="6 7" key="1">
    <citation type="submission" date="2017-06" db="EMBL/GenBank/DDBJ databases">
        <authorList>
            <person name="Kim H.J."/>
            <person name="Triplett B.A."/>
        </authorList>
    </citation>
    <scope>NUCLEOTIDE SEQUENCE [LARGE SCALE GENOMIC DNA]</scope>
    <source>
        <strain evidence="6 7">DSM 18704</strain>
    </source>
</reference>
<keyword evidence="3 6" id="KW-0418">Kinase</keyword>
<name>A0A239D1B8_9BACT</name>
<dbReference type="RefSeq" id="WP_089406535.1">
    <property type="nucleotide sequence ID" value="NZ_FZOU01000001.1"/>
</dbReference>
<dbReference type="OrthoDB" id="9786026at2"/>
<gene>
    <name evidence="6" type="ORF">SAMN05421770_101211</name>
</gene>
<protein>
    <submittedName>
        <fullName evidence="6">Diacylglycerol kinase family enzyme</fullName>
    </submittedName>
</protein>
<dbReference type="InterPro" id="IPR050187">
    <property type="entry name" value="Lipid_Phosphate_FormReg"/>
</dbReference>
<evidence type="ECO:0000256" key="1">
    <source>
        <dbReference type="ARBA" id="ARBA00022679"/>
    </source>
</evidence>
<keyword evidence="2" id="KW-0547">Nucleotide-binding</keyword>
<dbReference type="AlphaFoldDB" id="A0A239D1B8"/>
<evidence type="ECO:0000256" key="3">
    <source>
        <dbReference type="ARBA" id="ARBA00022777"/>
    </source>
</evidence>
<proteinExistence type="predicted"/>
<dbReference type="InterPro" id="IPR016064">
    <property type="entry name" value="NAD/diacylglycerol_kinase_sf"/>
</dbReference>
<keyword evidence="1" id="KW-0808">Transferase</keyword>
<dbReference type="PROSITE" id="PS50146">
    <property type="entry name" value="DAGK"/>
    <property type="match status" value="1"/>
</dbReference>
<dbReference type="GO" id="GO:0016301">
    <property type="term" value="F:kinase activity"/>
    <property type="evidence" value="ECO:0007669"/>
    <property type="project" value="UniProtKB-KW"/>
</dbReference>
<dbReference type="InterPro" id="IPR001206">
    <property type="entry name" value="Diacylglycerol_kinase_cat_dom"/>
</dbReference>
<keyword evidence="7" id="KW-1185">Reference proteome</keyword>
<dbReference type="PANTHER" id="PTHR12358">
    <property type="entry name" value="SPHINGOSINE KINASE"/>
    <property type="match status" value="1"/>
</dbReference>
<feature type="domain" description="DAGKc" evidence="5">
    <location>
        <begin position="1"/>
        <end position="131"/>
    </location>
</feature>
<dbReference type="Pfam" id="PF00781">
    <property type="entry name" value="DAGK_cat"/>
    <property type="match status" value="1"/>
</dbReference>
<keyword evidence="4" id="KW-0067">ATP-binding</keyword>
<sequence length="297" mass="32700">MTRRVQVLLNRQSGGENDSSARIAERFALNHMPCEVIEFRAGANAGMLARRAAETPETIVVAAGGDGTVSAIACALAGTGRPLGVLPVGTLNHFAKDLGLPLDLAGAVRVACGESVVEVDAAEVNGLVFINNSSIGFYPAMVTQRERLRRVGWNRWLSLTFATIREFVRFRHVRLRITVDGVERTCATPFLFIGNNEYQMHGAQIGTRQHIDRGQLFLYMAPGASRWDMVRITVAALLGRPPREAPGFERLCVTEAIVDSRRKKTRVSLDGEVRRLKGPLVYKIRPGALRVLCERRP</sequence>
<dbReference type="InterPro" id="IPR045540">
    <property type="entry name" value="YegS/DAGK_C"/>
</dbReference>
<evidence type="ECO:0000256" key="4">
    <source>
        <dbReference type="ARBA" id="ARBA00022840"/>
    </source>
</evidence>
<evidence type="ECO:0000313" key="7">
    <source>
        <dbReference type="Proteomes" id="UP000198356"/>
    </source>
</evidence>
<evidence type="ECO:0000256" key="2">
    <source>
        <dbReference type="ARBA" id="ARBA00022741"/>
    </source>
</evidence>
<dbReference type="GO" id="GO:0005524">
    <property type="term" value="F:ATP binding"/>
    <property type="evidence" value="ECO:0007669"/>
    <property type="project" value="UniProtKB-KW"/>
</dbReference>
<dbReference type="InterPro" id="IPR017438">
    <property type="entry name" value="ATP-NAD_kinase_N"/>
</dbReference>
<organism evidence="6 7">
    <name type="scientific">Granulicella rosea</name>
    <dbReference type="NCBI Taxonomy" id="474952"/>
    <lineage>
        <taxon>Bacteria</taxon>
        <taxon>Pseudomonadati</taxon>
        <taxon>Acidobacteriota</taxon>
        <taxon>Terriglobia</taxon>
        <taxon>Terriglobales</taxon>
        <taxon>Acidobacteriaceae</taxon>
        <taxon>Granulicella</taxon>
    </lineage>
</organism>
<dbReference type="Pfam" id="PF19279">
    <property type="entry name" value="YegS_C"/>
    <property type="match status" value="1"/>
</dbReference>
<dbReference type="EMBL" id="FZOU01000001">
    <property type="protein sequence ID" value="SNS25604.1"/>
    <property type="molecule type" value="Genomic_DNA"/>
</dbReference>
<dbReference type="SMART" id="SM00046">
    <property type="entry name" value="DAGKc"/>
    <property type="match status" value="1"/>
</dbReference>
<dbReference type="Gene3D" id="3.40.50.10330">
    <property type="entry name" value="Probable inorganic polyphosphate/atp-NAD kinase, domain 1"/>
    <property type="match status" value="1"/>
</dbReference>
<accession>A0A239D1B8</accession>
<dbReference type="PANTHER" id="PTHR12358:SF54">
    <property type="entry name" value="SPHINGOSINE KINASE RELATED PROTEIN"/>
    <property type="match status" value="1"/>
</dbReference>
<evidence type="ECO:0000313" key="6">
    <source>
        <dbReference type="EMBL" id="SNS25604.1"/>
    </source>
</evidence>
<dbReference type="Gene3D" id="2.60.200.40">
    <property type="match status" value="1"/>
</dbReference>